<name>C1C2B5_CALCM</name>
<reference evidence="3" key="1">
    <citation type="submission" date="2009-03" db="EMBL/GenBank/DDBJ databases">
        <title>Caligus clemensi ESTs and full-length cDNAs.</title>
        <authorList>
            <person name="Yasuike M."/>
            <person name="von Schalburg K."/>
            <person name="Cooper G."/>
            <person name="Leong J."/>
            <person name="Jones S.R.M."/>
            <person name="Koop B.F."/>
        </authorList>
    </citation>
    <scope>NUCLEOTIDE SEQUENCE</scope>
    <source>
        <tissue evidence="3">Whole</tissue>
    </source>
</reference>
<dbReference type="Gene3D" id="3.40.50.1820">
    <property type="entry name" value="alpha/beta hydrolase"/>
    <property type="match status" value="1"/>
</dbReference>
<feature type="domain" description="AB hydrolase-1" evidence="2">
    <location>
        <begin position="101"/>
        <end position="211"/>
    </location>
</feature>
<dbReference type="AlphaFoldDB" id="C1C2B5"/>
<proteinExistence type="evidence at transcript level"/>
<protein>
    <submittedName>
        <fullName evidence="3">Abhydrolase domain-containing protein 7</fullName>
    </submittedName>
</protein>
<evidence type="ECO:0000313" key="3">
    <source>
        <dbReference type="EMBL" id="ACO15418.1"/>
    </source>
</evidence>
<dbReference type="SUPFAM" id="SSF53474">
    <property type="entry name" value="alpha/beta-Hydrolases"/>
    <property type="match status" value="1"/>
</dbReference>
<evidence type="ECO:0000259" key="2">
    <source>
        <dbReference type="Pfam" id="PF00561"/>
    </source>
</evidence>
<sequence length="408" mass="47334">MLFRLLKRCTRRLYLGIEVCLAHISVWIYCLTFLCMKVVETYVPELLRNGFSFLKSSKELRSIAPPHSLYADPSYGKHRYVKAGGTKYHYVESGSSNNKLLLCLHDFGDFWYGYRNQMGVLKSNLWVVAPDLKGFGDSDKPLQANQYRMEVIVMELLQLILSLKKERVIILAHGLGSYIGWHFVSAFPDMVEKYISIDGPHPKALCSSINRSWSSLNRFKWLYMYRFPFLPEIELMLDNKAISPKARSQLDKEVYKYTFSRQTDWTGGLNYYRNFPLYLCHLRSKVEDQILPLPIQVLFITGDCQSKVDFEQICRSSKFVDKFAVQVVENADRNPHQTHPDQVNDLIKEFLDIRKVESEIHFGSEFEIPFDAPKSQINSIVSRLLGLAQEKSTSMEISPYSSMMPCKY</sequence>
<dbReference type="InterPro" id="IPR029058">
    <property type="entry name" value="AB_hydrolase_fold"/>
</dbReference>
<dbReference type="EMBL" id="BT080994">
    <property type="protein sequence ID" value="ACO15418.1"/>
    <property type="molecule type" value="mRNA"/>
</dbReference>
<feature type="transmembrane region" description="Helical" evidence="1">
    <location>
        <begin position="12"/>
        <end position="34"/>
    </location>
</feature>
<gene>
    <name evidence="3" type="primary">ABHD7</name>
</gene>
<keyword evidence="1" id="KW-1133">Transmembrane helix</keyword>
<dbReference type="InterPro" id="IPR000073">
    <property type="entry name" value="AB_hydrolase_1"/>
</dbReference>
<accession>C1C2B5</accession>
<dbReference type="Pfam" id="PF00561">
    <property type="entry name" value="Abhydrolase_1"/>
    <property type="match status" value="1"/>
</dbReference>
<keyword evidence="1" id="KW-0472">Membrane</keyword>
<dbReference type="GO" id="GO:0004301">
    <property type="term" value="F:epoxide hydrolase activity"/>
    <property type="evidence" value="ECO:0007669"/>
    <property type="project" value="UniProtKB-ARBA"/>
</dbReference>
<dbReference type="PANTHER" id="PTHR43329">
    <property type="entry name" value="EPOXIDE HYDROLASE"/>
    <property type="match status" value="1"/>
</dbReference>
<keyword evidence="1" id="KW-0812">Transmembrane</keyword>
<keyword evidence="3" id="KW-0378">Hydrolase</keyword>
<evidence type="ECO:0000256" key="1">
    <source>
        <dbReference type="SAM" id="Phobius"/>
    </source>
</evidence>
<organism evidence="3">
    <name type="scientific">Caligus clemensi</name>
    <name type="common">Sea louse</name>
    <dbReference type="NCBI Taxonomy" id="344056"/>
    <lineage>
        <taxon>Eukaryota</taxon>
        <taxon>Metazoa</taxon>
        <taxon>Ecdysozoa</taxon>
        <taxon>Arthropoda</taxon>
        <taxon>Crustacea</taxon>
        <taxon>Multicrustacea</taxon>
        <taxon>Hexanauplia</taxon>
        <taxon>Copepoda</taxon>
        <taxon>Siphonostomatoida</taxon>
        <taxon>Caligidae</taxon>
        <taxon>Caligus</taxon>
    </lineage>
</organism>